<dbReference type="PROSITE" id="PS51379">
    <property type="entry name" value="4FE4S_FER_2"/>
    <property type="match status" value="2"/>
</dbReference>
<dbReference type="InterPro" id="IPR010226">
    <property type="entry name" value="NADH_quinone_OxRdtase_chainI"/>
</dbReference>
<protein>
    <submittedName>
        <fullName evidence="6">4Fe-4S dicluster domain-containing protein</fullName>
    </submittedName>
</protein>
<dbReference type="AlphaFoldDB" id="A0A2P5P5R4"/>
<evidence type="ECO:0000259" key="5">
    <source>
        <dbReference type="PROSITE" id="PS51379"/>
    </source>
</evidence>
<dbReference type="Gene3D" id="3.30.70.20">
    <property type="match status" value="2"/>
</dbReference>
<feature type="domain" description="4Fe-4S ferredoxin-type" evidence="5">
    <location>
        <begin position="65"/>
        <end position="94"/>
    </location>
</feature>
<keyword evidence="4" id="KW-0411">Iron-sulfur</keyword>
<evidence type="ECO:0000313" key="6">
    <source>
        <dbReference type="EMBL" id="PPD57627.1"/>
    </source>
</evidence>
<keyword evidence="3" id="KW-0408">Iron</keyword>
<dbReference type="Pfam" id="PF12838">
    <property type="entry name" value="Fer4_7"/>
    <property type="match status" value="1"/>
</dbReference>
<dbReference type="Proteomes" id="UP000235653">
    <property type="component" value="Unassembled WGS sequence"/>
</dbReference>
<keyword evidence="1" id="KW-0004">4Fe-4S</keyword>
<organism evidence="6 7">
    <name type="scientific">Dehalogenimonas etheniformans</name>
    <dbReference type="NCBI Taxonomy" id="1536648"/>
    <lineage>
        <taxon>Bacteria</taxon>
        <taxon>Bacillati</taxon>
        <taxon>Chloroflexota</taxon>
        <taxon>Dehalococcoidia</taxon>
        <taxon>Dehalococcoidales</taxon>
        <taxon>Dehalococcoidaceae</taxon>
        <taxon>Dehalogenimonas</taxon>
    </lineage>
</organism>
<sequence>MPWMLPTVIKNLFSKPATVCYPVVVKEPVAGFRGKVRWDSNKCDLCNDCARLCPSGAITIDVPSRQVRYDPLKCVYCANCVDVCLQQAISHDLVYAAPRIHKKQEVTVIYHRGPSTHNI</sequence>
<reference evidence="6 7" key="1">
    <citation type="journal article" date="2017" name="ISME J.">
        <title>Grape pomace compost harbors organohalide-respiring Dehalogenimonas species with novel reductive dehalogenase genes.</title>
        <authorList>
            <person name="Yang Y."/>
            <person name="Higgins S.A."/>
            <person name="Yan J."/>
            <person name="Simsir B."/>
            <person name="Chourey K."/>
            <person name="Iyer R."/>
            <person name="Hettich R.L."/>
            <person name="Baldwin B."/>
            <person name="Ogles D.M."/>
            <person name="Loffler F.E."/>
        </authorList>
    </citation>
    <scope>NUCLEOTIDE SEQUENCE [LARGE SCALE GENOMIC DNA]</scope>
    <source>
        <strain evidence="6 7">GP</strain>
    </source>
</reference>
<dbReference type="InterPro" id="IPR017896">
    <property type="entry name" value="4Fe4S_Fe-S-bd"/>
</dbReference>
<dbReference type="RefSeq" id="WP_102330639.1">
    <property type="nucleotide sequence ID" value="NZ_CP058566.2"/>
</dbReference>
<keyword evidence="7" id="KW-1185">Reference proteome</keyword>
<dbReference type="GO" id="GO:0051539">
    <property type="term" value="F:4 iron, 4 sulfur cluster binding"/>
    <property type="evidence" value="ECO:0007669"/>
    <property type="project" value="UniProtKB-KW"/>
</dbReference>
<dbReference type="PANTHER" id="PTHR10849">
    <property type="entry name" value="NADH DEHYDROGENASE UBIQUINONE IRON-SULFUR PROTEIN 8, MITOCHONDRIAL"/>
    <property type="match status" value="1"/>
</dbReference>
<dbReference type="GO" id="GO:0016020">
    <property type="term" value="C:membrane"/>
    <property type="evidence" value="ECO:0007669"/>
    <property type="project" value="InterPro"/>
</dbReference>
<comment type="caution">
    <text evidence="6">The sequence shown here is derived from an EMBL/GenBank/DDBJ whole genome shotgun (WGS) entry which is preliminary data.</text>
</comment>
<dbReference type="SUPFAM" id="SSF54862">
    <property type="entry name" value="4Fe-4S ferredoxins"/>
    <property type="match status" value="1"/>
</dbReference>
<dbReference type="InterPro" id="IPR017900">
    <property type="entry name" value="4Fe4S_Fe_S_CS"/>
</dbReference>
<gene>
    <name evidence="6" type="ORF">JP09_007745</name>
</gene>
<evidence type="ECO:0000313" key="7">
    <source>
        <dbReference type="Proteomes" id="UP000235653"/>
    </source>
</evidence>
<evidence type="ECO:0000256" key="3">
    <source>
        <dbReference type="ARBA" id="ARBA00023004"/>
    </source>
</evidence>
<accession>A0A2P5P5R4</accession>
<keyword evidence="2" id="KW-0479">Metal-binding</keyword>
<evidence type="ECO:0000256" key="4">
    <source>
        <dbReference type="ARBA" id="ARBA00023014"/>
    </source>
</evidence>
<dbReference type="PROSITE" id="PS00198">
    <property type="entry name" value="4FE4S_FER_1"/>
    <property type="match status" value="1"/>
</dbReference>
<feature type="domain" description="4Fe-4S ferredoxin-type" evidence="5">
    <location>
        <begin position="34"/>
        <end position="63"/>
    </location>
</feature>
<evidence type="ECO:0000256" key="1">
    <source>
        <dbReference type="ARBA" id="ARBA00022485"/>
    </source>
</evidence>
<dbReference type="GO" id="GO:0016651">
    <property type="term" value="F:oxidoreductase activity, acting on NAD(P)H"/>
    <property type="evidence" value="ECO:0007669"/>
    <property type="project" value="InterPro"/>
</dbReference>
<dbReference type="OrthoDB" id="9803192at2"/>
<evidence type="ECO:0000256" key="2">
    <source>
        <dbReference type="ARBA" id="ARBA00022723"/>
    </source>
</evidence>
<proteinExistence type="predicted"/>
<dbReference type="GO" id="GO:0046872">
    <property type="term" value="F:metal ion binding"/>
    <property type="evidence" value="ECO:0007669"/>
    <property type="project" value="UniProtKB-KW"/>
</dbReference>
<dbReference type="EMBL" id="JQAN02000011">
    <property type="protein sequence ID" value="PPD57627.1"/>
    <property type="molecule type" value="Genomic_DNA"/>
</dbReference>
<name>A0A2P5P5R4_9CHLR</name>